<organism evidence="15 16">
    <name type="scientific">Piscinibacter sakaiensis</name>
    <name type="common">Ideonella sakaiensis</name>
    <dbReference type="NCBI Taxonomy" id="1547922"/>
    <lineage>
        <taxon>Bacteria</taxon>
        <taxon>Pseudomonadati</taxon>
        <taxon>Pseudomonadota</taxon>
        <taxon>Betaproteobacteria</taxon>
        <taxon>Burkholderiales</taxon>
        <taxon>Sphaerotilaceae</taxon>
        <taxon>Piscinibacter</taxon>
    </lineage>
</organism>
<dbReference type="Proteomes" id="UP000037660">
    <property type="component" value="Unassembled WGS sequence"/>
</dbReference>
<dbReference type="Gene3D" id="2.170.130.10">
    <property type="entry name" value="TonB-dependent receptor, plug domain"/>
    <property type="match status" value="1"/>
</dbReference>
<keyword evidence="5 10" id="KW-0812">Transmembrane</keyword>
<keyword evidence="7 10" id="KW-0472">Membrane</keyword>
<feature type="signal peptide" evidence="12">
    <location>
        <begin position="1"/>
        <end position="25"/>
    </location>
</feature>
<evidence type="ECO:0000256" key="7">
    <source>
        <dbReference type="ARBA" id="ARBA00023136"/>
    </source>
</evidence>
<dbReference type="EMBL" id="BBYR01000036">
    <property type="protein sequence ID" value="GAP36471.1"/>
    <property type="molecule type" value="Genomic_DNA"/>
</dbReference>
<protein>
    <submittedName>
        <fullName evidence="15">TonB-dependent receptor</fullName>
    </submittedName>
</protein>
<dbReference type="PROSITE" id="PS52016">
    <property type="entry name" value="TONB_DEPENDENT_REC_3"/>
    <property type="match status" value="1"/>
</dbReference>
<evidence type="ECO:0000256" key="11">
    <source>
        <dbReference type="RuleBase" id="RU003357"/>
    </source>
</evidence>
<evidence type="ECO:0000256" key="9">
    <source>
        <dbReference type="ARBA" id="ARBA00023237"/>
    </source>
</evidence>
<evidence type="ECO:0000256" key="3">
    <source>
        <dbReference type="ARBA" id="ARBA00022448"/>
    </source>
</evidence>
<dbReference type="RefSeq" id="WP_054020463.1">
    <property type="nucleotide sequence ID" value="NZ_BBYR01000036.1"/>
</dbReference>
<dbReference type="InterPro" id="IPR036942">
    <property type="entry name" value="Beta-barrel_TonB_sf"/>
</dbReference>
<dbReference type="InterPro" id="IPR000531">
    <property type="entry name" value="Beta-barrel_TonB"/>
</dbReference>
<dbReference type="Pfam" id="PF00593">
    <property type="entry name" value="TonB_dep_Rec_b-barrel"/>
    <property type="match status" value="1"/>
</dbReference>
<keyword evidence="8 15" id="KW-0675">Receptor</keyword>
<gene>
    <name evidence="15" type="ORF">ISF6_2311</name>
</gene>
<evidence type="ECO:0000256" key="1">
    <source>
        <dbReference type="ARBA" id="ARBA00004571"/>
    </source>
</evidence>
<evidence type="ECO:0000259" key="13">
    <source>
        <dbReference type="Pfam" id="PF00593"/>
    </source>
</evidence>
<evidence type="ECO:0000259" key="14">
    <source>
        <dbReference type="Pfam" id="PF07715"/>
    </source>
</evidence>
<comment type="caution">
    <text evidence="15">The sequence shown here is derived from an EMBL/GenBank/DDBJ whole genome shotgun (WGS) entry which is preliminary data.</text>
</comment>
<feature type="domain" description="TonB-dependent receptor plug" evidence="14">
    <location>
        <begin position="56"/>
        <end position="165"/>
    </location>
</feature>
<evidence type="ECO:0000256" key="2">
    <source>
        <dbReference type="ARBA" id="ARBA00009810"/>
    </source>
</evidence>
<comment type="subcellular location">
    <subcellularLocation>
        <location evidence="1 10">Cell outer membrane</location>
        <topology evidence="1 10">Multi-pass membrane protein</topology>
    </subcellularLocation>
</comment>
<reference evidence="16" key="1">
    <citation type="submission" date="2015-07" db="EMBL/GenBank/DDBJ databases">
        <title>Discovery of a poly(ethylene terephthalate assimilation.</title>
        <authorList>
            <person name="Yoshida S."/>
            <person name="Hiraga K."/>
            <person name="Takehana T."/>
            <person name="Taniguchi I."/>
            <person name="Yamaji H."/>
            <person name="Maeda Y."/>
            <person name="Toyohara K."/>
            <person name="Miyamoto K."/>
            <person name="Kimura Y."/>
            <person name="Oda K."/>
        </authorList>
    </citation>
    <scope>NUCLEOTIDE SEQUENCE [LARGE SCALE GENOMIC DNA]</scope>
    <source>
        <strain evidence="16">NBRC 110686 / TISTR 2288 / 201-F6</strain>
    </source>
</reference>
<dbReference type="Pfam" id="PF07715">
    <property type="entry name" value="Plug"/>
    <property type="match status" value="1"/>
</dbReference>
<keyword evidence="3 10" id="KW-0813">Transport</keyword>
<keyword evidence="9 10" id="KW-0998">Cell outer membrane</keyword>
<dbReference type="SUPFAM" id="SSF56935">
    <property type="entry name" value="Porins"/>
    <property type="match status" value="1"/>
</dbReference>
<evidence type="ECO:0000256" key="5">
    <source>
        <dbReference type="ARBA" id="ARBA00022692"/>
    </source>
</evidence>
<keyword evidence="12" id="KW-0732">Signal</keyword>
<dbReference type="AlphaFoldDB" id="A0A0K8P1G4"/>
<proteinExistence type="inferred from homology"/>
<evidence type="ECO:0000256" key="10">
    <source>
        <dbReference type="PROSITE-ProRule" id="PRU01360"/>
    </source>
</evidence>
<comment type="similarity">
    <text evidence="2 10 11">Belongs to the TonB-dependent receptor family.</text>
</comment>
<dbReference type="InterPro" id="IPR037066">
    <property type="entry name" value="Plug_dom_sf"/>
</dbReference>
<sequence length="916" mass="97337">MFRTRPISKAAWLLCAGGTALSAAAQQPAASSSAATLDRVEITGSLIRRIEGESALPVVTLKIDDLAKAGVTNAEQAVKFITQQQGGTVTSGSVSGTNGAASYADLRALGAQRTLVLLNGKRVVANPFSSVAVDLNTLPLSAIERIETLPDGASATYGTDAIAGVINFITRREYQGAEISVQTQAPAGKGGDITTGNLLFGFGDLAGKGWNVYAGVNLRQQKPMLGTDRDFSRTSYVPEQGFNGLSPTTFPANYSQVVNGVTTVANTNPTLPTCAPPTSLFAPQPVVGLGTNRCGADTQAFTRTVPEQDQASIFLRGALALSPNHTASLEYFLSRNIVETQIAPSPESGLTMPITSPYYPGNGITPVTAATLDRTQPISIAWRTTVLGPRAGKQENDTQRLVAGLDGTLGDWDYQASALWSNAKVENYFLNGYPQTVALRNGVSGANGAPFLNPFGEQSAAGLAYLRQNQVLGKVQDGEGTLTSLAASASRAIGRLPGGPISLALGAEFRTEEMVYNTDVPKVSQAASSGLAGSGAVRKGDRDVSAVAAELSLPIVKGLEMGVSVRADKYSDFGDTVNPKLSLRWLPSPMVLLRGSVNTGFTAPTLTQLYAPNATTFTATRYNDPVLCPGGTPAAGAVPSRDCGIQFQRLTGGNAGLQAEESKSWTVGFVLQPAQNFSFGLDYWRYHVKNSISTIGEQSVFADPTKYASLFVRCSQAPADRRAVIGACNVPGGDPLAYIIDTNANLGDVKTEGVDLQANWASGSTAYGRFTASLRGSYVSKFEFQTEPGGRWFNPVGNYNAQWAGPVIRYQQLLTVGWEQGSWSGLLSNRFLKGYRDQNSVPAPFNTNTVGDYSIFDVSVTWRGIKNLTLQAGVLNLLDKDPPFTNQLSRFQARGYDDRFHNPLGRTYQVSAKYTF</sequence>
<evidence type="ECO:0000256" key="12">
    <source>
        <dbReference type="SAM" id="SignalP"/>
    </source>
</evidence>
<name>A0A0K8P1G4_PISS1</name>
<keyword evidence="16" id="KW-1185">Reference proteome</keyword>
<dbReference type="PANTHER" id="PTHR47234">
    <property type="match status" value="1"/>
</dbReference>
<evidence type="ECO:0000313" key="16">
    <source>
        <dbReference type="Proteomes" id="UP000037660"/>
    </source>
</evidence>
<keyword evidence="6 11" id="KW-0798">TonB box</keyword>
<dbReference type="InterPro" id="IPR012910">
    <property type="entry name" value="Plug_dom"/>
</dbReference>
<dbReference type="GO" id="GO:0009279">
    <property type="term" value="C:cell outer membrane"/>
    <property type="evidence" value="ECO:0007669"/>
    <property type="project" value="UniProtKB-SubCell"/>
</dbReference>
<dbReference type="OrthoDB" id="8530571at2"/>
<evidence type="ECO:0000256" key="4">
    <source>
        <dbReference type="ARBA" id="ARBA00022452"/>
    </source>
</evidence>
<evidence type="ECO:0000256" key="8">
    <source>
        <dbReference type="ARBA" id="ARBA00023170"/>
    </source>
</evidence>
<dbReference type="InterPro" id="IPR039426">
    <property type="entry name" value="TonB-dep_rcpt-like"/>
</dbReference>
<feature type="domain" description="TonB-dependent receptor-like beta-barrel" evidence="13">
    <location>
        <begin position="370"/>
        <end position="877"/>
    </location>
</feature>
<keyword evidence="4 10" id="KW-1134">Transmembrane beta strand</keyword>
<dbReference type="PANTHER" id="PTHR47234:SF2">
    <property type="entry name" value="TONB-DEPENDENT RECEPTOR"/>
    <property type="match status" value="1"/>
</dbReference>
<evidence type="ECO:0000256" key="6">
    <source>
        <dbReference type="ARBA" id="ARBA00023077"/>
    </source>
</evidence>
<reference evidence="15 16" key="2">
    <citation type="journal article" date="2016" name="Science">
        <title>A bacterium that degrades and assimilates poly(ethylene terephthalate).</title>
        <authorList>
            <person name="Yoshida S."/>
            <person name="Hiraga K."/>
            <person name="Takehana T."/>
            <person name="Taniguchi I."/>
            <person name="Yamaji H."/>
            <person name="Maeda Y."/>
            <person name="Toyohara K."/>
            <person name="Miyamoto K."/>
            <person name="Kimura Y."/>
            <person name="Oda K."/>
        </authorList>
    </citation>
    <scope>NUCLEOTIDE SEQUENCE [LARGE SCALE GENOMIC DNA]</scope>
    <source>
        <strain evidence="16">NBRC 110686 / TISTR 2288 / 201-F6</strain>
    </source>
</reference>
<dbReference type="Gene3D" id="2.40.170.20">
    <property type="entry name" value="TonB-dependent receptor, beta-barrel domain"/>
    <property type="match status" value="1"/>
</dbReference>
<evidence type="ECO:0000313" key="15">
    <source>
        <dbReference type="EMBL" id="GAP36471.1"/>
    </source>
</evidence>
<dbReference type="STRING" id="1547922.ISF6_2311"/>
<feature type="chain" id="PRO_5005513618" evidence="12">
    <location>
        <begin position="26"/>
        <end position="916"/>
    </location>
</feature>
<accession>A0A0K8P1G4</accession>